<evidence type="ECO:0008006" key="4">
    <source>
        <dbReference type="Google" id="ProtNLM"/>
    </source>
</evidence>
<proteinExistence type="predicted"/>
<keyword evidence="1" id="KW-0732">Signal</keyword>
<feature type="chain" id="PRO_5017464447" description="Transmembrane protein" evidence="1">
    <location>
        <begin position="26"/>
        <end position="102"/>
    </location>
</feature>
<evidence type="ECO:0000256" key="1">
    <source>
        <dbReference type="SAM" id="SignalP"/>
    </source>
</evidence>
<gene>
    <name evidence="2" type="ORF">BRARA_C01761</name>
</gene>
<sequence length="102" mass="11225">MASSTVTTLALILIMIFHLTPETTAARHLNDQIKPIDVMKYLFSQGFPFDRVPPPPSLFSSVTVCTFSNPWIRSKFTVTVTFVTSGVSSRFSPPPILTPPPS</sequence>
<feature type="signal peptide" evidence="1">
    <location>
        <begin position="1"/>
        <end position="25"/>
    </location>
</feature>
<dbReference type="EMBL" id="CM010630">
    <property type="protein sequence ID" value="RID69681.1"/>
    <property type="molecule type" value="Genomic_DNA"/>
</dbReference>
<dbReference type="Proteomes" id="UP000264353">
    <property type="component" value="Chromosome A3"/>
</dbReference>
<protein>
    <recommendedName>
        <fullName evidence="4">Transmembrane protein</fullName>
    </recommendedName>
</protein>
<dbReference type="AlphaFoldDB" id="A0A397ZW21"/>
<evidence type="ECO:0000313" key="2">
    <source>
        <dbReference type="EMBL" id="RID69681.1"/>
    </source>
</evidence>
<reference evidence="2 3" key="1">
    <citation type="submission" date="2018-06" db="EMBL/GenBank/DDBJ databases">
        <title>WGS assembly of Brassica rapa FPsc.</title>
        <authorList>
            <person name="Bowman J."/>
            <person name="Kohchi T."/>
            <person name="Yamato K."/>
            <person name="Jenkins J."/>
            <person name="Shu S."/>
            <person name="Ishizaki K."/>
            <person name="Yamaoka S."/>
            <person name="Nishihama R."/>
            <person name="Nakamura Y."/>
            <person name="Berger F."/>
            <person name="Adam C."/>
            <person name="Aki S."/>
            <person name="Althoff F."/>
            <person name="Araki T."/>
            <person name="Arteaga-Vazquez M."/>
            <person name="Balasubrmanian S."/>
            <person name="Bauer D."/>
            <person name="Boehm C."/>
            <person name="Briginshaw L."/>
            <person name="Caballero-Perez J."/>
            <person name="Catarino B."/>
            <person name="Chen F."/>
            <person name="Chiyoda S."/>
            <person name="Chovatia M."/>
            <person name="Davies K."/>
            <person name="Delmans M."/>
            <person name="Demura T."/>
            <person name="Dierschke T."/>
            <person name="Dolan L."/>
            <person name="Dorantes-Acosta A."/>
            <person name="Eklund D."/>
            <person name="Florent S."/>
            <person name="Flores-Sandoval E."/>
            <person name="Fujiyama A."/>
            <person name="Fukuzawa H."/>
            <person name="Galik B."/>
            <person name="Grimanelli D."/>
            <person name="Grimwood J."/>
            <person name="Grossniklaus U."/>
            <person name="Hamada T."/>
            <person name="Haseloff J."/>
            <person name="Hetherington A."/>
            <person name="Higo A."/>
            <person name="Hirakawa Y."/>
            <person name="Hundley H."/>
            <person name="Ikeda Y."/>
            <person name="Inoue K."/>
            <person name="Inoue S."/>
            <person name="Ishida S."/>
            <person name="Jia Q."/>
            <person name="Kakita M."/>
            <person name="Kanazawa T."/>
            <person name="Kawai Y."/>
            <person name="Kawashima T."/>
            <person name="Kennedy M."/>
            <person name="Kinose K."/>
            <person name="Kinoshita T."/>
            <person name="Kohara Y."/>
            <person name="Koide E."/>
            <person name="Komatsu K."/>
            <person name="Kopischke S."/>
            <person name="Kubo M."/>
            <person name="Kyozuka J."/>
            <person name="Lagercrantz U."/>
            <person name="Lin S."/>
            <person name="Lindquist E."/>
            <person name="Lipzen A."/>
            <person name="Lu C."/>
            <person name="Luna E."/>
            <person name="Martienssen R."/>
            <person name="Minamino N."/>
            <person name="Mizutani M."/>
            <person name="Mizutani M."/>
            <person name="Mochizuki N."/>
            <person name="Monte I."/>
            <person name="Mosher R."/>
            <person name="Nagasaki H."/>
            <person name="Nakagami H."/>
            <person name="Naramoto S."/>
            <person name="Nishitani K."/>
            <person name="Ohtani M."/>
            <person name="Okamoto T."/>
            <person name="Okumura M."/>
            <person name="Phillips J."/>
            <person name="Pollak B."/>
            <person name="Reinders A."/>
            <person name="Roevekamp M."/>
            <person name="Sano R."/>
            <person name="Sawa S."/>
            <person name="Schmid M."/>
            <person name="Shirakawa M."/>
            <person name="Solano R."/>
            <person name="Spunde A."/>
            <person name="Suetsugu N."/>
            <person name="Sugano S."/>
            <person name="Sugiyama A."/>
            <person name="Sun R."/>
            <person name="Suzuki Y."/>
            <person name="Takenaka M."/>
            <person name="Takezawa D."/>
            <person name="Tomogane H."/>
            <person name="Tsuzuki M."/>
            <person name="Ueda T."/>
            <person name="Umeda M."/>
            <person name="Ward J."/>
            <person name="Watanabe Y."/>
            <person name="Yazaki K."/>
            <person name="Yokoyama R."/>
            <person name="Yoshitake Y."/>
            <person name="Yotsui I."/>
            <person name="Zachgo S."/>
            <person name="Schmutz J."/>
        </authorList>
    </citation>
    <scope>NUCLEOTIDE SEQUENCE [LARGE SCALE GENOMIC DNA]</scope>
    <source>
        <strain evidence="3">cv. B-3</strain>
    </source>
</reference>
<accession>A0A397ZW21</accession>
<organism evidence="2 3">
    <name type="scientific">Brassica campestris</name>
    <name type="common">Field mustard</name>
    <dbReference type="NCBI Taxonomy" id="3711"/>
    <lineage>
        <taxon>Eukaryota</taxon>
        <taxon>Viridiplantae</taxon>
        <taxon>Streptophyta</taxon>
        <taxon>Embryophyta</taxon>
        <taxon>Tracheophyta</taxon>
        <taxon>Spermatophyta</taxon>
        <taxon>Magnoliopsida</taxon>
        <taxon>eudicotyledons</taxon>
        <taxon>Gunneridae</taxon>
        <taxon>Pentapetalae</taxon>
        <taxon>rosids</taxon>
        <taxon>malvids</taxon>
        <taxon>Brassicales</taxon>
        <taxon>Brassicaceae</taxon>
        <taxon>Brassiceae</taxon>
        <taxon>Brassica</taxon>
    </lineage>
</organism>
<name>A0A397ZW21_BRACM</name>
<evidence type="ECO:0000313" key="3">
    <source>
        <dbReference type="Proteomes" id="UP000264353"/>
    </source>
</evidence>